<accession>A0A1U7NH94</accession>
<evidence type="ECO:0000313" key="3">
    <source>
        <dbReference type="Proteomes" id="UP000186341"/>
    </source>
</evidence>
<dbReference type="OrthoDB" id="7068874at2"/>
<protein>
    <recommendedName>
        <fullName evidence="1">HMA domain-containing protein</fullName>
    </recommendedName>
</protein>
<evidence type="ECO:0000313" key="2">
    <source>
        <dbReference type="EMBL" id="OLU40973.1"/>
    </source>
</evidence>
<dbReference type="InterPro" id="IPR036163">
    <property type="entry name" value="HMA_dom_sf"/>
</dbReference>
<sequence length="71" mass="7860">MRKTFKVEVDCPTCAAKLEDCVSKINGVDSCSVNLMTQKLIVNAEAGRHAEIIDMAIEQMKKIDDDVVIYA</sequence>
<dbReference type="CDD" id="cd00371">
    <property type="entry name" value="HMA"/>
    <property type="match status" value="1"/>
</dbReference>
<gene>
    <name evidence="2" type="ORF">BO222_03995</name>
</gene>
<dbReference type="GO" id="GO:0046872">
    <property type="term" value="F:metal ion binding"/>
    <property type="evidence" value="ECO:0007669"/>
    <property type="project" value="InterPro"/>
</dbReference>
<dbReference type="Gene3D" id="3.30.70.100">
    <property type="match status" value="1"/>
</dbReference>
<feature type="domain" description="HMA" evidence="1">
    <location>
        <begin position="1"/>
        <end position="65"/>
    </location>
</feature>
<reference evidence="2 3" key="1">
    <citation type="submission" date="2016-11" db="EMBL/GenBank/DDBJ databases">
        <title>Description of two novel members of the family Erysipelotrichaceae: Ileibacterium lipovorans gen. nov., sp. nov. and Dubosiella newyorkensis, gen. nov., sp. nov.</title>
        <authorList>
            <person name="Cox L.M."/>
            <person name="Sohn J."/>
            <person name="Tyrrell K.L."/>
            <person name="Citron D.M."/>
            <person name="Lawson P.A."/>
            <person name="Patel N.B."/>
            <person name="Iizumi T."/>
            <person name="Perez-Perez G.I."/>
            <person name="Goldstein E.J."/>
            <person name="Blaser M.J."/>
        </authorList>
    </citation>
    <scope>NUCLEOTIDE SEQUENCE [LARGE SCALE GENOMIC DNA]</scope>
    <source>
        <strain evidence="2 3">NYU-BL-A3</strain>
    </source>
</reference>
<dbReference type="RefSeq" id="WP_075818580.1">
    <property type="nucleotide sequence ID" value="NZ_CAJUTZ010000042.1"/>
</dbReference>
<dbReference type="Proteomes" id="UP000186341">
    <property type="component" value="Unassembled WGS sequence"/>
</dbReference>
<name>A0A1U7NH94_9FIRM</name>
<organism evidence="2 3">
    <name type="scientific">Ileibacterium valens</name>
    <dbReference type="NCBI Taxonomy" id="1862668"/>
    <lineage>
        <taxon>Bacteria</taxon>
        <taxon>Bacillati</taxon>
        <taxon>Bacillota</taxon>
        <taxon>Erysipelotrichia</taxon>
        <taxon>Erysipelotrichales</taxon>
        <taxon>Erysipelotrichaceae</taxon>
        <taxon>Ileibacterium</taxon>
    </lineage>
</organism>
<keyword evidence="3" id="KW-1185">Reference proteome</keyword>
<comment type="caution">
    <text evidence="2">The sequence shown here is derived from an EMBL/GenBank/DDBJ whole genome shotgun (WGS) entry which is preliminary data.</text>
</comment>
<dbReference type="AlphaFoldDB" id="A0A1U7NH94"/>
<dbReference type="PROSITE" id="PS50846">
    <property type="entry name" value="HMA_2"/>
    <property type="match status" value="1"/>
</dbReference>
<dbReference type="Pfam" id="PF00403">
    <property type="entry name" value="HMA"/>
    <property type="match status" value="1"/>
</dbReference>
<dbReference type="EMBL" id="MPJW01000093">
    <property type="protein sequence ID" value="OLU40973.1"/>
    <property type="molecule type" value="Genomic_DNA"/>
</dbReference>
<evidence type="ECO:0000259" key="1">
    <source>
        <dbReference type="PROSITE" id="PS50846"/>
    </source>
</evidence>
<proteinExistence type="predicted"/>
<dbReference type="SUPFAM" id="SSF55008">
    <property type="entry name" value="HMA, heavy metal-associated domain"/>
    <property type="match status" value="1"/>
</dbReference>
<dbReference type="InterPro" id="IPR006121">
    <property type="entry name" value="HMA_dom"/>
</dbReference>
<dbReference type="GeneID" id="82202377"/>